<dbReference type="Gene3D" id="3.40.50.300">
    <property type="entry name" value="P-loop containing nucleotide triphosphate hydrolases"/>
    <property type="match status" value="2"/>
</dbReference>
<dbReference type="InterPro" id="IPR021835">
    <property type="entry name" value="DUF3427"/>
</dbReference>
<dbReference type="CDD" id="cd09203">
    <property type="entry name" value="PLDc_N_DEXD_b1"/>
    <property type="match status" value="1"/>
</dbReference>
<organism evidence="4 5">
    <name type="scientific">Streptomyces viridiviolaceus</name>
    <dbReference type="NCBI Taxonomy" id="68282"/>
    <lineage>
        <taxon>Bacteria</taxon>
        <taxon>Bacillati</taxon>
        <taxon>Actinomycetota</taxon>
        <taxon>Actinomycetes</taxon>
        <taxon>Kitasatosporales</taxon>
        <taxon>Streptomycetaceae</taxon>
        <taxon>Streptomyces</taxon>
    </lineage>
</organism>
<dbReference type="CDD" id="cd18032">
    <property type="entry name" value="DEXHc_RE_I_III_res"/>
    <property type="match status" value="1"/>
</dbReference>
<evidence type="ECO:0000259" key="2">
    <source>
        <dbReference type="PROSITE" id="PS51192"/>
    </source>
</evidence>
<gene>
    <name evidence="4" type="ORF">ACFQMH_32530</name>
</gene>
<dbReference type="EMBL" id="JBHSYM010000080">
    <property type="protein sequence ID" value="MFC7016337.1"/>
    <property type="molecule type" value="Genomic_DNA"/>
</dbReference>
<dbReference type="PROSITE" id="PS50035">
    <property type="entry name" value="PLD"/>
    <property type="match status" value="1"/>
</dbReference>
<feature type="domain" description="PLD phosphodiesterase" evidence="1">
    <location>
        <begin position="214"/>
        <end position="245"/>
    </location>
</feature>
<dbReference type="InterPro" id="IPR025202">
    <property type="entry name" value="PLD-like_dom"/>
</dbReference>
<feature type="domain" description="Helicase ATP-binding" evidence="2">
    <location>
        <begin position="333"/>
        <end position="488"/>
    </location>
</feature>
<dbReference type="Pfam" id="PF13091">
    <property type="entry name" value="PLDc_2"/>
    <property type="match status" value="1"/>
</dbReference>
<dbReference type="InterPro" id="IPR014001">
    <property type="entry name" value="Helicase_ATP-bd"/>
</dbReference>
<evidence type="ECO:0000259" key="3">
    <source>
        <dbReference type="PROSITE" id="PS51194"/>
    </source>
</evidence>
<dbReference type="InterPro" id="IPR001736">
    <property type="entry name" value="PLipase_D/transphosphatidylase"/>
</dbReference>
<protein>
    <submittedName>
        <fullName evidence="4">DUF3427 domain-containing protein</fullName>
    </submittedName>
</protein>
<dbReference type="PANTHER" id="PTHR47962:SF7">
    <property type="entry name" value="MITOCHONDRIAL ATP-DEPENDENT HELICASE IRC3-RELATED"/>
    <property type="match status" value="1"/>
</dbReference>
<dbReference type="InterPro" id="IPR027417">
    <property type="entry name" value="P-loop_NTPase"/>
</dbReference>
<dbReference type="InterPro" id="IPR052511">
    <property type="entry name" value="ATP-dep_Helicase"/>
</dbReference>
<dbReference type="RefSeq" id="WP_268254916.1">
    <property type="nucleotide sequence ID" value="NZ_BMWA01000003.1"/>
</dbReference>
<dbReference type="Pfam" id="PF04851">
    <property type="entry name" value="ResIII"/>
    <property type="match status" value="1"/>
</dbReference>
<dbReference type="Gene3D" id="3.30.870.10">
    <property type="entry name" value="Endonuclease Chain A"/>
    <property type="match status" value="1"/>
</dbReference>
<dbReference type="Pfam" id="PF00271">
    <property type="entry name" value="Helicase_C"/>
    <property type="match status" value="1"/>
</dbReference>
<sequence>MSELEDLPQPAAGLYEQLITLRFEQKLQELSQLGWHPMSERVGSESVPHVLARHVSRTVRRVLQNLPAEERVHAANHILESIGTLKGAQQWVDLIADGPQQLLAITRQEAPGVFAVRPGIPLSDTALLTNSPEDPSLGFELRAELATADRVDLLCAFVKWHGLRVIERSLRAAYERGVPIRVLTTTYIGATERRALDRLVEDFGAEVKVNYETRSTRLHAKAWLFRRESGYDTAYVGSSNLSKAALLDGLEWNVRLSSVATPDVMRKFEATFESYWNDPSFETYDPDADGGRLQDALAVAGGTPSADRTITLSGLEVRPYPYQRDMLERLDVERKVHERHRNLLVAATGTGKTVMAALDYKQLCQRYGRDLRLLFVAHRKEILQQSLRTYQDILLDANFGESLHSGEIPERWTHVFASVQSLNARALDRLDPDHFDVIVIDEFHHGTSPTYRKIIDHFQPLELLGLTATPERMDGKNVQDEFFDGRIAAEMRLWEALDNKLLCPFHYFGISDTTDLSAVEWKRGAYDVSSLSNVLTGNKVRAGLVVKAVEEKVSDPTRMRALGFCVSVAHAHFMAESFRSAGFNAVAVSGETPADQRREALADLRSGALQVVFSVDLFNEGVDVPDVDTLLLLRPTSSATVFLQQLGRGLRRSGNKAVLTVLDFIGQHRKEFRFENQFRALTNLTRKRLLDHIEHDFPKLPSGCEIVLEEKAKHTIIANIKDQLSVNVTTLTREVADYGEPLLSRYLEESGRDIKEVYRGNGNSWTGLLRRSGLMDREAPEGEAALLKRVPAFLHVDDPLRVDAYTRILEDDAAPYSDLDEQGKAYARMLFFQLWPLGGFTRKGFASYDAGLAVLRKHPAFRSELRQVLAYNLAHTEHVPIPLLDAAGDRGIPLTVHASYSREEILPALGQADIGGFMPGDFREGVKWCESIATDALLITLEKDEKDFSPQTRYHDFALSETQFHWESQNQTSETSPTGLRYQQHAARGSQVLLFVRRYKTTDIGGAQPWMLLGPAEYQSHEGSRPMAITWKLKHELPADVLSYAKAVAAG</sequence>
<dbReference type="Proteomes" id="UP001596409">
    <property type="component" value="Unassembled WGS sequence"/>
</dbReference>
<evidence type="ECO:0000259" key="1">
    <source>
        <dbReference type="PROSITE" id="PS50035"/>
    </source>
</evidence>
<reference evidence="5" key="1">
    <citation type="journal article" date="2019" name="Int. J. Syst. Evol. Microbiol.">
        <title>The Global Catalogue of Microorganisms (GCM) 10K type strain sequencing project: providing services to taxonomists for standard genome sequencing and annotation.</title>
        <authorList>
            <consortium name="The Broad Institute Genomics Platform"/>
            <consortium name="The Broad Institute Genome Sequencing Center for Infectious Disease"/>
            <person name="Wu L."/>
            <person name="Ma J."/>
        </authorList>
    </citation>
    <scope>NUCLEOTIDE SEQUENCE [LARGE SCALE GENOMIC DNA]</scope>
    <source>
        <strain evidence="5">JCM 4855</strain>
    </source>
</reference>
<dbReference type="SMART" id="SM00490">
    <property type="entry name" value="HELICc"/>
    <property type="match status" value="1"/>
</dbReference>
<keyword evidence="5" id="KW-1185">Reference proteome</keyword>
<dbReference type="InterPro" id="IPR006935">
    <property type="entry name" value="Helicase/UvrB_N"/>
</dbReference>
<dbReference type="PROSITE" id="PS51192">
    <property type="entry name" value="HELICASE_ATP_BIND_1"/>
    <property type="match status" value="1"/>
</dbReference>
<feature type="domain" description="Helicase C-terminal" evidence="3">
    <location>
        <begin position="548"/>
        <end position="701"/>
    </location>
</feature>
<name>A0ABW2EAJ8_9ACTN</name>
<dbReference type="SMART" id="SM00487">
    <property type="entry name" value="DEXDc"/>
    <property type="match status" value="1"/>
</dbReference>
<dbReference type="SUPFAM" id="SSF56024">
    <property type="entry name" value="Phospholipase D/nuclease"/>
    <property type="match status" value="1"/>
</dbReference>
<accession>A0ABW2EAJ8</accession>
<evidence type="ECO:0000313" key="5">
    <source>
        <dbReference type="Proteomes" id="UP001596409"/>
    </source>
</evidence>
<dbReference type="Pfam" id="PF11907">
    <property type="entry name" value="DUF3427"/>
    <property type="match status" value="1"/>
</dbReference>
<proteinExistence type="predicted"/>
<comment type="caution">
    <text evidence="4">The sequence shown here is derived from an EMBL/GenBank/DDBJ whole genome shotgun (WGS) entry which is preliminary data.</text>
</comment>
<dbReference type="SUPFAM" id="SSF52540">
    <property type="entry name" value="P-loop containing nucleoside triphosphate hydrolases"/>
    <property type="match status" value="1"/>
</dbReference>
<dbReference type="InterPro" id="IPR001650">
    <property type="entry name" value="Helicase_C-like"/>
</dbReference>
<evidence type="ECO:0000313" key="4">
    <source>
        <dbReference type="EMBL" id="MFC7016337.1"/>
    </source>
</evidence>
<dbReference type="PROSITE" id="PS51194">
    <property type="entry name" value="HELICASE_CTER"/>
    <property type="match status" value="1"/>
</dbReference>
<dbReference type="PANTHER" id="PTHR47962">
    <property type="entry name" value="ATP-DEPENDENT HELICASE LHR-RELATED-RELATED"/>
    <property type="match status" value="1"/>
</dbReference>
<dbReference type="CDD" id="cd18799">
    <property type="entry name" value="SF2_C_EcoAI-like"/>
    <property type="match status" value="1"/>
</dbReference>